<dbReference type="GeneID" id="19942217"/>
<evidence type="ECO:0000313" key="8">
    <source>
        <dbReference type="Proteomes" id="UP000030762"/>
    </source>
</evidence>
<sequence length="650" mass="73164">MVAVAPGPCATDLHRRYEPPRYLFSTSQRASVLLCVVLLHMLSVFYLTAMFIVYWVLPPSEMCIFHVYSRRLSLGTSMTLWILHVHGIVLVFAPRYHRTERSCCIWRHRWYRLAFGRYGPFGLYGPLYSVRLASKLVLQLPMQIFRAYQMSQLLTTPMSAFACTLVLGLRCSVLPVLLRLPSPHARRWTPAIFEAVVDFTLSTGIPLCLIFPALQEYYLAGNKYVVQNHVWLNQSLMLGRFVAMTSFFDVFASSFFFVTSYFSLVTLNHGIRVMKGHYMQHRTSLEQGLEITARIELRTRLVQRSYKVFWCVAVSTSAVLTAVAITSLYRSPCPTGCKLQTYPWFALECTCIMFTLNCKHQGVGDVDLFIRSHLRHVFDLSILQCPLPRGLAPATMRSLDNVYALALDATSTIAWDVPRDAMPPSLYAVYLYNMPMPSLPTAIADAWPNLQYLFLRNLGFAQNKTLGRWPQLSRLFLVGLNLSDAPLEALAPTLTQIVLDNNALSVLPTPLLSLPQLTMLSLINNSISVLPFTALPPTLRNIYLGGNPIHAVPANLSFDLLVSTRLNLRDTPFCNQLLMYNASRHASWALSPIERNIVAIGADQICGHACNVGCHDYQIGNGQCNLPCFTPACAFDKGDCVDYVFPLDEM</sequence>
<keyword evidence="5" id="KW-1133">Transmembrane helix</keyword>
<keyword evidence="8" id="KW-1185">Reference proteome</keyword>
<dbReference type="InParanoid" id="T0R590"/>
<gene>
    <name evidence="7" type="ORF">SDRG_01490</name>
</gene>
<organism evidence="7 8">
    <name type="scientific">Saprolegnia diclina (strain VS20)</name>
    <dbReference type="NCBI Taxonomy" id="1156394"/>
    <lineage>
        <taxon>Eukaryota</taxon>
        <taxon>Sar</taxon>
        <taxon>Stramenopiles</taxon>
        <taxon>Oomycota</taxon>
        <taxon>Saprolegniomycetes</taxon>
        <taxon>Saprolegniales</taxon>
        <taxon>Saprolegniaceae</taxon>
        <taxon>Saprolegnia</taxon>
    </lineage>
</organism>
<proteinExistence type="predicted"/>
<dbReference type="VEuPathDB" id="FungiDB:SDRG_01490"/>
<dbReference type="InterPro" id="IPR000800">
    <property type="entry name" value="Notch_dom"/>
</dbReference>
<dbReference type="RefSeq" id="XP_008605239.1">
    <property type="nucleotide sequence ID" value="XM_008607017.1"/>
</dbReference>
<feature type="domain" description="LNR" evidence="6">
    <location>
        <begin position="609"/>
        <end position="640"/>
    </location>
</feature>
<dbReference type="OMA" id="HRTERSC"/>
<feature type="transmembrane region" description="Helical" evidence="5">
    <location>
        <begin position="118"/>
        <end position="138"/>
    </location>
</feature>
<dbReference type="PANTHER" id="PTHR24373">
    <property type="entry name" value="SLIT RELATED LEUCINE-RICH REPEAT NEURONAL PROTEIN"/>
    <property type="match status" value="1"/>
</dbReference>
<feature type="transmembrane region" description="Helical" evidence="5">
    <location>
        <begin position="241"/>
        <end position="265"/>
    </location>
</feature>
<evidence type="ECO:0000256" key="5">
    <source>
        <dbReference type="SAM" id="Phobius"/>
    </source>
</evidence>
<dbReference type="AlphaFoldDB" id="T0R590"/>
<dbReference type="EMBL" id="JH767134">
    <property type="protein sequence ID" value="EQC41525.1"/>
    <property type="molecule type" value="Genomic_DNA"/>
</dbReference>
<feature type="transmembrane region" description="Helical" evidence="5">
    <location>
        <begin position="308"/>
        <end position="329"/>
    </location>
</feature>
<dbReference type="PANTHER" id="PTHR24373:SF370">
    <property type="entry name" value="FISH-LIPS, ISOFORM E"/>
    <property type="match status" value="1"/>
</dbReference>
<protein>
    <recommendedName>
        <fullName evidence="6">LNR domain-containing protein</fullName>
    </recommendedName>
</protein>
<dbReference type="Proteomes" id="UP000030762">
    <property type="component" value="Unassembled WGS sequence"/>
</dbReference>
<evidence type="ECO:0000256" key="2">
    <source>
        <dbReference type="ARBA" id="ARBA00022737"/>
    </source>
</evidence>
<dbReference type="InterPro" id="IPR032675">
    <property type="entry name" value="LRR_dom_sf"/>
</dbReference>
<reference evidence="7 8" key="1">
    <citation type="submission" date="2012-04" db="EMBL/GenBank/DDBJ databases">
        <title>The Genome Sequence of Saprolegnia declina VS20.</title>
        <authorList>
            <consortium name="The Broad Institute Genome Sequencing Platform"/>
            <person name="Russ C."/>
            <person name="Nusbaum C."/>
            <person name="Tyler B."/>
            <person name="van West P."/>
            <person name="Dieguez-Uribeondo J."/>
            <person name="de Bruijn I."/>
            <person name="Tripathy S."/>
            <person name="Jiang R."/>
            <person name="Young S.K."/>
            <person name="Zeng Q."/>
            <person name="Gargeya S."/>
            <person name="Fitzgerald M."/>
            <person name="Haas B."/>
            <person name="Abouelleil A."/>
            <person name="Alvarado L."/>
            <person name="Arachchi H.M."/>
            <person name="Berlin A."/>
            <person name="Chapman S.B."/>
            <person name="Goldberg J."/>
            <person name="Griggs A."/>
            <person name="Gujja S."/>
            <person name="Hansen M."/>
            <person name="Howarth C."/>
            <person name="Imamovic A."/>
            <person name="Larimer J."/>
            <person name="McCowen C."/>
            <person name="Montmayeur A."/>
            <person name="Murphy C."/>
            <person name="Neiman D."/>
            <person name="Pearson M."/>
            <person name="Priest M."/>
            <person name="Roberts A."/>
            <person name="Saif S."/>
            <person name="Shea T."/>
            <person name="Sisk P."/>
            <person name="Sykes S."/>
            <person name="Wortman J."/>
            <person name="Nusbaum C."/>
            <person name="Birren B."/>
        </authorList>
    </citation>
    <scope>NUCLEOTIDE SEQUENCE [LARGE SCALE GENOMIC DNA]</scope>
    <source>
        <strain evidence="7 8">VS20</strain>
    </source>
</reference>
<evidence type="ECO:0000256" key="4">
    <source>
        <dbReference type="ARBA" id="ARBA00023180"/>
    </source>
</evidence>
<evidence type="ECO:0000256" key="1">
    <source>
        <dbReference type="ARBA" id="ARBA00022729"/>
    </source>
</evidence>
<evidence type="ECO:0000313" key="7">
    <source>
        <dbReference type="EMBL" id="EQC41525.1"/>
    </source>
</evidence>
<feature type="transmembrane region" description="Helical" evidence="5">
    <location>
        <begin position="77"/>
        <end position="97"/>
    </location>
</feature>
<keyword evidence="1" id="KW-0732">Signal</keyword>
<feature type="transmembrane region" description="Helical" evidence="5">
    <location>
        <begin position="31"/>
        <end position="57"/>
    </location>
</feature>
<dbReference type="Gene3D" id="3.30.300.320">
    <property type="match status" value="1"/>
</dbReference>
<dbReference type="OrthoDB" id="75101at2759"/>
<keyword evidence="5" id="KW-0472">Membrane</keyword>
<dbReference type="GO" id="GO:0005615">
    <property type="term" value="C:extracellular space"/>
    <property type="evidence" value="ECO:0007669"/>
    <property type="project" value="TreeGrafter"/>
</dbReference>
<dbReference type="SUPFAM" id="SSF52058">
    <property type="entry name" value="L domain-like"/>
    <property type="match status" value="1"/>
</dbReference>
<keyword evidence="2" id="KW-0677">Repeat</keyword>
<dbReference type="InterPro" id="IPR050328">
    <property type="entry name" value="Dev_Immune_Receptor"/>
</dbReference>
<evidence type="ECO:0000259" key="6">
    <source>
        <dbReference type="Pfam" id="PF00066"/>
    </source>
</evidence>
<keyword evidence="3" id="KW-1015">Disulfide bond</keyword>
<dbReference type="STRING" id="1156394.T0R590"/>
<keyword evidence="5" id="KW-0812">Transmembrane</keyword>
<name>T0R590_SAPDV</name>
<evidence type="ECO:0000256" key="3">
    <source>
        <dbReference type="ARBA" id="ARBA00023157"/>
    </source>
</evidence>
<dbReference type="Pfam" id="PF00066">
    <property type="entry name" value="Notch"/>
    <property type="match status" value="1"/>
</dbReference>
<keyword evidence="4" id="KW-0325">Glycoprotein</keyword>
<dbReference type="GO" id="GO:0031012">
    <property type="term" value="C:extracellular matrix"/>
    <property type="evidence" value="ECO:0007669"/>
    <property type="project" value="TreeGrafter"/>
</dbReference>
<feature type="transmembrane region" description="Helical" evidence="5">
    <location>
        <begin position="192"/>
        <end position="214"/>
    </location>
</feature>
<accession>T0R590</accession>
<dbReference type="Gene3D" id="3.80.10.10">
    <property type="entry name" value="Ribonuclease Inhibitor"/>
    <property type="match status" value="1"/>
</dbReference>
<feature type="transmembrane region" description="Helical" evidence="5">
    <location>
        <begin position="158"/>
        <end position="180"/>
    </location>
</feature>